<keyword evidence="2" id="KW-1185">Reference proteome</keyword>
<gene>
    <name evidence="1" type="ORF">ACFL6M_06375</name>
</gene>
<comment type="caution">
    <text evidence="1">The sequence shown here is derived from an EMBL/GenBank/DDBJ whole genome shotgun (WGS) entry which is preliminary data.</text>
</comment>
<evidence type="ECO:0000313" key="1">
    <source>
        <dbReference type="EMBL" id="MFC1573208.1"/>
    </source>
</evidence>
<dbReference type="EMBL" id="JBHPKH010000096">
    <property type="protein sequence ID" value="MFC1573208.1"/>
    <property type="molecule type" value="Genomic_DNA"/>
</dbReference>
<evidence type="ECO:0008006" key="3">
    <source>
        <dbReference type="Google" id="ProtNLM"/>
    </source>
</evidence>
<proteinExistence type="predicted"/>
<evidence type="ECO:0000313" key="2">
    <source>
        <dbReference type="Proteomes" id="UP001593833"/>
    </source>
</evidence>
<dbReference type="Proteomes" id="UP001593833">
    <property type="component" value="Unassembled WGS sequence"/>
</dbReference>
<sequence>MAQAHVAANPFHAECLRFLQKLRGVPRQELAHSVLLKRMKTDAKTFLAMVTTLEQRGDIEIRTQSTSGRPGRFYRLTEGLREVGGQG</sequence>
<dbReference type="InterPro" id="IPR036390">
    <property type="entry name" value="WH_DNA-bd_sf"/>
</dbReference>
<accession>A0ABV6YLJ9</accession>
<organism evidence="1 2">
    <name type="scientific">Eiseniibacteriota bacterium</name>
    <dbReference type="NCBI Taxonomy" id="2212470"/>
    <lineage>
        <taxon>Bacteria</taxon>
        <taxon>Candidatus Eiseniibacteriota</taxon>
    </lineage>
</organism>
<name>A0ABV6YLJ9_UNCEI</name>
<protein>
    <recommendedName>
        <fullName evidence="3">Transcriptional regulator</fullName>
    </recommendedName>
</protein>
<reference evidence="1 2" key="1">
    <citation type="submission" date="2024-09" db="EMBL/GenBank/DDBJ databases">
        <authorList>
            <person name="D'Angelo T."/>
        </authorList>
    </citation>
    <scope>NUCLEOTIDE SEQUENCE [LARGE SCALE GENOMIC DNA]</scope>
    <source>
        <strain evidence="1">SAG AM-320-E07</strain>
    </source>
</reference>
<dbReference type="SUPFAM" id="SSF46785">
    <property type="entry name" value="Winged helix' DNA-binding domain"/>
    <property type="match status" value="1"/>
</dbReference>